<sequence length="613" mass="68770">MAVHAGLQTSASSVNWPKNTSRSLTEFSQSTKIPHSHGTSQRPHPVSTINPDPEFDEAWPTRNFDKGYSINKSTPSPVVTMQPSTESKPKSTMPLLPAEIILAICSCIVVEPHNPLKGFNVIPSVRDNIRTLRQLSLTCRGIHSVVTPALYGSIYFTSPKTDPRYPIPTDHQSPGAESLVYFLRTILEHPNLCKYVKDLTCLVDLKHNYNSNEKMKTPNKDYGLLSAVENCEDIGTQSLLNMGDRWLRLKANGRLGFDTAFGFGSRRPLISTSHAVFALILCLLPNITSISLRAAVRFDSAPLWGRVDDSNYAGTTEMSDSGRIQHSPLQNLRTLQLQCELLDPDHWDLHDDYHVLDLFPVLRNAPNLMRIRSYGYITSWGYIPDSVTSLESWGIAADFFLNSDTSLRLKSVVLHLDCTWSFDEERQFDPELFGHCLSLEAPALEHLEVLSSSRMSRRCISKYLPRGILGLNRLQHLALDTRFFSGEHCDEMTRQIAGGSPSVLPPNIKILRIVDSEPRRDADCTLQFLGIIIRAHVRKECMSKLRSVEYFHMPPLTDVNISGANCSLPELVEALEKELALDGVQFHLHLFNHDEDDFLGADLMGMGNLPVWA</sequence>
<evidence type="ECO:0000313" key="3">
    <source>
        <dbReference type="Proteomes" id="UP001265746"/>
    </source>
</evidence>
<name>A0AAD9W3N4_PHOAM</name>
<proteinExistence type="predicted"/>
<dbReference type="Proteomes" id="UP001265746">
    <property type="component" value="Unassembled WGS sequence"/>
</dbReference>
<organism evidence="2 3">
    <name type="scientific">Phomopsis amygdali</name>
    <name type="common">Fusicoccum amygdali</name>
    <dbReference type="NCBI Taxonomy" id="1214568"/>
    <lineage>
        <taxon>Eukaryota</taxon>
        <taxon>Fungi</taxon>
        <taxon>Dikarya</taxon>
        <taxon>Ascomycota</taxon>
        <taxon>Pezizomycotina</taxon>
        <taxon>Sordariomycetes</taxon>
        <taxon>Sordariomycetidae</taxon>
        <taxon>Diaporthales</taxon>
        <taxon>Diaporthaceae</taxon>
        <taxon>Diaporthe</taxon>
    </lineage>
</organism>
<accession>A0AAD9W3N4</accession>
<dbReference type="AlphaFoldDB" id="A0AAD9W3N4"/>
<evidence type="ECO:0000256" key="1">
    <source>
        <dbReference type="SAM" id="MobiDB-lite"/>
    </source>
</evidence>
<feature type="compositionally biased region" description="Polar residues" evidence="1">
    <location>
        <begin position="70"/>
        <end position="86"/>
    </location>
</feature>
<evidence type="ECO:0000313" key="2">
    <source>
        <dbReference type="EMBL" id="KAK2604762.1"/>
    </source>
</evidence>
<comment type="caution">
    <text evidence="2">The sequence shown here is derived from an EMBL/GenBank/DDBJ whole genome shotgun (WGS) entry which is preliminary data.</text>
</comment>
<feature type="region of interest" description="Disordered" evidence="1">
    <location>
        <begin position="1"/>
        <end position="57"/>
    </location>
</feature>
<feature type="compositionally biased region" description="Polar residues" evidence="1">
    <location>
        <begin position="7"/>
        <end position="50"/>
    </location>
</feature>
<protein>
    <submittedName>
        <fullName evidence="2">Uncharacterized protein</fullName>
    </submittedName>
</protein>
<keyword evidence="3" id="KW-1185">Reference proteome</keyword>
<reference evidence="2" key="1">
    <citation type="submission" date="2023-06" db="EMBL/GenBank/DDBJ databases">
        <authorList>
            <person name="Noh H."/>
        </authorList>
    </citation>
    <scope>NUCLEOTIDE SEQUENCE</scope>
    <source>
        <strain evidence="2">DUCC20226</strain>
    </source>
</reference>
<gene>
    <name evidence="2" type="ORF">N8I77_007663</name>
</gene>
<feature type="region of interest" description="Disordered" evidence="1">
    <location>
        <begin position="70"/>
        <end position="91"/>
    </location>
</feature>
<dbReference type="EMBL" id="JAUJFL010000004">
    <property type="protein sequence ID" value="KAK2604762.1"/>
    <property type="molecule type" value="Genomic_DNA"/>
</dbReference>